<dbReference type="Gene3D" id="1.10.8.350">
    <property type="entry name" value="Bacterial muramidase"/>
    <property type="match status" value="1"/>
</dbReference>
<dbReference type="PANTHER" id="PTHR30163">
    <property type="entry name" value="MEMBRANE-BOUND LYTIC MUREIN TRANSGLYCOSYLASE B"/>
    <property type="match status" value="1"/>
</dbReference>
<dbReference type="CDD" id="cd13399">
    <property type="entry name" value="Slt35-like"/>
    <property type="match status" value="1"/>
</dbReference>
<accession>A0ABV2CVV2</accession>
<dbReference type="SUPFAM" id="SSF53955">
    <property type="entry name" value="Lysozyme-like"/>
    <property type="match status" value="1"/>
</dbReference>
<evidence type="ECO:0000256" key="1">
    <source>
        <dbReference type="SAM" id="SignalP"/>
    </source>
</evidence>
<dbReference type="InterPro" id="IPR031304">
    <property type="entry name" value="SLT_2"/>
</dbReference>
<dbReference type="InterPro" id="IPR011757">
    <property type="entry name" value="Lytic_transglycosylase_MltB"/>
</dbReference>
<dbReference type="InterPro" id="IPR043426">
    <property type="entry name" value="MltB-like"/>
</dbReference>
<dbReference type="PANTHER" id="PTHR30163:SF9">
    <property type="entry name" value="MEMBRANE-BOUND LYTIC MUREIN TRANSGLYCOSYLASE B"/>
    <property type="match status" value="1"/>
</dbReference>
<sequence>MILSFARPGIALLTLTLSAYCSAAYFTDRADVQAFIAEVSARQGIPAAELRTALEGATPLPRVIELVKPPADPGVRSWQRYRSRFIDKARIQGGLSFWRDHQQAIADASARSGVPEEIIVSFIGVETVYGRNTGNFSALSALATLAFDYPPRAPLFRRELEELFLLAREQGHPVESYKGSYAGALGYPQFLPSSIRRYAVDGDRDGDIDLRNSPTDAIYSIANFLVEHGWVPGGKIVMPARIADEAQAARLVAAGILPSLDAASLQAAGVSSMLPADSNEHITFVDLVSPGGPTEYWLGFRNFYVITRYNRSSFYAMVVHDLAQALRSAKASAPARTANPR</sequence>
<dbReference type="RefSeq" id="WP_345930378.1">
    <property type="nucleotide sequence ID" value="NZ_JBDIVF010000017.1"/>
</dbReference>
<dbReference type="Pfam" id="PF13406">
    <property type="entry name" value="SLT_2"/>
    <property type="match status" value="1"/>
</dbReference>
<dbReference type="EMBL" id="JBEWLZ010000020">
    <property type="protein sequence ID" value="MET1492043.1"/>
    <property type="molecule type" value="Genomic_DNA"/>
</dbReference>
<keyword evidence="1" id="KW-0732">Signal</keyword>
<reference evidence="3 4" key="1">
    <citation type="submission" date="2024-07" db="EMBL/GenBank/DDBJ databases">
        <title>Uliginosibacterium paludis KCTC:42655.</title>
        <authorList>
            <person name="Kim M.K."/>
        </authorList>
    </citation>
    <scope>NUCLEOTIDE SEQUENCE [LARGE SCALE GENOMIC DNA]</scope>
    <source>
        <strain evidence="3 4">KCTC 42655</strain>
    </source>
</reference>
<proteinExistence type="predicted"/>
<keyword evidence="4" id="KW-1185">Reference proteome</keyword>
<dbReference type="Gene3D" id="1.10.530.10">
    <property type="match status" value="1"/>
</dbReference>
<evidence type="ECO:0000313" key="4">
    <source>
        <dbReference type="Proteomes" id="UP001548590"/>
    </source>
</evidence>
<gene>
    <name evidence="3" type="primary">mltB</name>
    <name evidence="3" type="ORF">ABVT11_19540</name>
</gene>
<comment type="caution">
    <text evidence="3">The sequence shown here is derived from an EMBL/GenBank/DDBJ whole genome shotgun (WGS) entry which is preliminary data.</text>
</comment>
<dbReference type="Proteomes" id="UP001548590">
    <property type="component" value="Unassembled WGS sequence"/>
</dbReference>
<dbReference type="InterPro" id="IPR023346">
    <property type="entry name" value="Lysozyme-like_dom_sf"/>
</dbReference>
<evidence type="ECO:0000313" key="3">
    <source>
        <dbReference type="EMBL" id="MET1492043.1"/>
    </source>
</evidence>
<feature type="signal peptide" evidence="1">
    <location>
        <begin position="1"/>
        <end position="23"/>
    </location>
</feature>
<organism evidence="3 4">
    <name type="scientific">Uliginosibacterium paludis</name>
    <dbReference type="NCBI Taxonomy" id="1615952"/>
    <lineage>
        <taxon>Bacteria</taxon>
        <taxon>Pseudomonadati</taxon>
        <taxon>Pseudomonadota</taxon>
        <taxon>Betaproteobacteria</taxon>
        <taxon>Rhodocyclales</taxon>
        <taxon>Zoogloeaceae</taxon>
        <taxon>Uliginosibacterium</taxon>
    </lineage>
</organism>
<dbReference type="NCBIfam" id="TIGR02282">
    <property type="entry name" value="MltB"/>
    <property type="match status" value="1"/>
</dbReference>
<feature type="domain" description="Transglycosylase SLT" evidence="2">
    <location>
        <begin position="29"/>
        <end position="324"/>
    </location>
</feature>
<name>A0ABV2CVV2_9RHOO</name>
<evidence type="ECO:0000259" key="2">
    <source>
        <dbReference type="Pfam" id="PF13406"/>
    </source>
</evidence>
<feature type="chain" id="PRO_5046479022" evidence="1">
    <location>
        <begin position="24"/>
        <end position="341"/>
    </location>
</feature>
<protein>
    <submittedName>
        <fullName evidence="3">Lytic murein transglycosylase B</fullName>
    </submittedName>
</protein>